<evidence type="ECO:0000256" key="3">
    <source>
        <dbReference type="ARBA" id="ARBA00011074"/>
    </source>
</evidence>
<dbReference type="GO" id="GO:0004843">
    <property type="term" value="F:cysteine-type deubiquitinase activity"/>
    <property type="evidence" value="ECO:0007669"/>
    <property type="project" value="UniProtKB-UniRule"/>
</dbReference>
<dbReference type="PANTHER" id="PTHR12473">
    <property type="entry name" value="UBIQUITIN CARBOXYL-TERMINAL HYDROLASE MINDY-4-RELATED"/>
    <property type="match status" value="1"/>
</dbReference>
<evidence type="ECO:0000256" key="7">
    <source>
        <dbReference type="ARBA" id="ARBA00022807"/>
    </source>
</evidence>
<dbReference type="PROSITE" id="PS50222">
    <property type="entry name" value="EF_HAND_2"/>
    <property type="match status" value="1"/>
</dbReference>
<dbReference type="EC" id="3.4.19.12" evidence="8"/>
<accession>A0AAJ7E0L6</accession>
<comment type="function">
    <text evidence="2 8">Hydrolase that can remove 'Lys-48'-linked conjugated ubiquitin from proteins.</text>
</comment>
<dbReference type="InterPro" id="IPR039785">
    <property type="entry name" value="MINY3/4"/>
</dbReference>
<dbReference type="Proteomes" id="UP000695007">
    <property type="component" value="Unplaced"/>
</dbReference>
<dbReference type="GO" id="GO:0071108">
    <property type="term" value="P:protein K48-linked deubiquitination"/>
    <property type="evidence" value="ECO:0007669"/>
    <property type="project" value="InterPro"/>
</dbReference>
<sequence>MAVEFATRRHEELINEVKTMLWGPVVKEEVFQRWAQGFYFSADENSALVQDEGGPCAVIAPLQAFILKQILTESDINTWSDIKPEKCNELLIKAMSEILAQAVEPTNTKFSILLIDMPNSIVNGEVPIKNTQMDVDSVLKEIANIESTSMQIDKPVVESQVFHSRLRIHTISSIEEVQKFLTQNISMFKEQFGVLLLLYSVICTKGIRQMRLEISDLTDPLIHSIFGYGSQSLINLMLSGRAVSNVWDHDQDVGGLKLKGIDQQNAVGFLTLLETLRYIEVGTFLKSPSNPVWVLGSETHLTVLFSTEKKLVSAETPAEKAKRVFKKYDNDGNNFIPTDSLQNVLAELGLYSDIEYVDIMKKKLDRHNDGIILITAFMYEFFPEEPRIYPDTFILYHYNGLLRSNINNQVKYHKGQAILLESVVESILDSNPMLTVLQTKWPSIEVQWDVNQNPSIN</sequence>
<comment type="similarity">
    <text evidence="3 8">Belongs to the MINDY deubiquitinase family. FAM188 subfamily.</text>
</comment>
<dbReference type="GO" id="GO:1990380">
    <property type="term" value="F:K48-linked deubiquitinase activity"/>
    <property type="evidence" value="ECO:0007669"/>
    <property type="project" value="UniProtKB-UniRule"/>
</dbReference>
<evidence type="ECO:0000259" key="9">
    <source>
        <dbReference type="PROSITE" id="PS50222"/>
    </source>
</evidence>
<keyword evidence="4 8" id="KW-0645">Protease</keyword>
<dbReference type="SUPFAM" id="SSF47473">
    <property type="entry name" value="EF-hand"/>
    <property type="match status" value="1"/>
</dbReference>
<evidence type="ECO:0000256" key="2">
    <source>
        <dbReference type="ARBA" id="ARBA00002107"/>
    </source>
</evidence>
<dbReference type="CDD" id="cd00051">
    <property type="entry name" value="EFh"/>
    <property type="match status" value="1"/>
</dbReference>
<evidence type="ECO:0000313" key="10">
    <source>
        <dbReference type="Proteomes" id="UP000695007"/>
    </source>
</evidence>
<keyword evidence="5 8" id="KW-0833">Ubl conjugation pathway</keyword>
<keyword evidence="10" id="KW-1185">Reference proteome</keyword>
<evidence type="ECO:0000256" key="5">
    <source>
        <dbReference type="ARBA" id="ARBA00022786"/>
    </source>
</evidence>
<evidence type="ECO:0000256" key="6">
    <source>
        <dbReference type="ARBA" id="ARBA00022801"/>
    </source>
</evidence>
<dbReference type="SMART" id="SM01174">
    <property type="entry name" value="DUF4205"/>
    <property type="match status" value="1"/>
</dbReference>
<dbReference type="KEGG" id="csol:105366523"/>
<organism evidence="10 11">
    <name type="scientific">Ceratosolen solmsi marchali</name>
    <dbReference type="NCBI Taxonomy" id="326594"/>
    <lineage>
        <taxon>Eukaryota</taxon>
        <taxon>Metazoa</taxon>
        <taxon>Ecdysozoa</taxon>
        <taxon>Arthropoda</taxon>
        <taxon>Hexapoda</taxon>
        <taxon>Insecta</taxon>
        <taxon>Pterygota</taxon>
        <taxon>Neoptera</taxon>
        <taxon>Endopterygota</taxon>
        <taxon>Hymenoptera</taxon>
        <taxon>Apocrita</taxon>
        <taxon>Proctotrupomorpha</taxon>
        <taxon>Chalcidoidea</taxon>
        <taxon>Agaonidae</taxon>
        <taxon>Agaoninae</taxon>
        <taxon>Ceratosolen</taxon>
    </lineage>
</organism>
<keyword evidence="6 8" id="KW-0378">Hydrolase</keyword>
<evidence type="ECO:0000313" key="11">
    <source>
        <dbReference type="RefSeq" id="XP_011503296.1"/>
    </source>
</evidence>
<name>A0AAJ7E0L6_9HYME</name>
<dbReference type="AlphaFoldDB" id="A0AAJ7E0L6"/>
<protein>
    <recommendedName>
        <fullName evidence="8">Ubiquitin carboxyl-terminal hydrolase MINDY</fullName>
        <ecNumber evidence="8">3.4.19.12</ecNumber>
    </recommendedName>
</protein>
<dbReference type="GeneID" id="105366523"/>
<dbReference type="Pfam" id="PF13898">
    <property type="entry name" value="MINDY-3_4_CD"/>
    <property type="match status" value="1"/>
</dbReference>
<dbReference type="InterPro" id="IPR011992">
    <property type="entry name" value="EF-hand-dom_pair"/>
</dbReference>
<reference evidence="11" key="1">
    <citation type="submission" date="2025-08" db="UniProtKB">
        <authorList>
            <consortium name="RefSeq"/>
        </authorList>
    </citation>
    <scope>IDENTIFICATION</scope>
</reference>
<dbReference type="RefSeq" id="XP_011503296.1">
    <property type="nucleotide sequence ID" value="XM_011504994.1"/>
</dbReference>
<keyword evidence="7 8" id="KW-0788">Thiol protease</keyword>
<dbReference type="InterPro" id="IPR025257">
    <property type="entry name" value="MINDY-3/4_CD"/>
</dbReference>
<gene>
    <name evidence="11" type="primary">LOC105366523</name>
</gene>
<dbReference type="InterPro" id="IPR002048">
    <property type="entry name" value="EF_hand_dom"/>
</dbReference>
<dbReference type="GO" id="GO:0005509">
    <property type="term" value="F:calcium ion binding"/>
    <property type="evidence" value="ECO:0007669"/>
    <property type="project" value="InterPro"/>
</dbReference>
<proteinExistence type="inferred from homology"/>
<dbReference type="GO" id="GO:0006508">
    <property type="term" value="P:proteolysis"/>
    <property type="evidence" value="ECO:0007669"/>
    <property type="project" value="UniProtKB-KW"/>
</dbReference>
<comment type="catalytic activity">
    <reaction evidence="1 8">
        <text>Thiol-dependent hydrolysis of ester, thioester, amide, peptide and isopeptide bonds formed by the C-terminal Gly of ubiquitin (a 76-residue protein attached to proteins as an intracellular targeting signal).</text>
        <dbReference type="EC" id="3.4.19.12"/>
    </reaction>
</comment>
<dbReference type="PANTHER" id="PTHR12473:SF17">
    <property type="entry name" value="UBIQUITIN CARBOXYL-TERMINAL HYDROLASE MINDY-3"/>
    <property type="match status" value="1"/>
</dbReference>
<evidence type="ECO:0000256" key="8">
    <source>
        <dbReference type="RuleBase" id="RU367088"/>
    </source>
</evidence>
<dbReference type="Gene3D" id="1.10.238.10">
    <property type="entry name" value="EF-hand"/>
    <property type="match status" value="1"/>
</dbReference>
<evidence type="ECO:0000256" key="4">
    <source>
        <dbReference type="ARBA" id="ARBA00022670"/>
    </source>
</evidence>
<evidence type="ECO:0000256" key="1">
    <source>
        <dbReference type="ARBA" id="ARBA00000707"/>
    </source>
</evidence>
<feature type="domain" description="EF-hand" evidence="9">
    <location>
        <begin position="316"/>
        <end position="351"/>
    </location>
</feature>